<keyword evidence="3" id="KW-0812">Transmembrane</keyword>
<reference evidence="5 6" key="1">
    <citation type="journal article" date="2016" name="G3 (Bethesda)">
        <title>First Draft Assembly and Annotation of the Genome of a California Endemic Oak Quercus lobata Nee (Fagaceae).</title>
        <authorList>
            <person name="Sork V.L."/>
            <person name="Fitz-Gibbon S.T."/>
            <person name="Puiu D."/>
            <person name="Crepeau M."/>
            <person name="Gugger P.F."/>
            <person name="Sherman R."/>
            <person name="Stevens K."/>
            <person name="Langley C.H."/>
            <person name="Pellegrini M."/>
            <person name="Salzberg S.L."/>
        </authorList>
    </citation>
    <scope>NUCLEOTIDE SEQUENCE [LARGE SCALE GENOMIC DNA]</scope>
    <source>
        <strain evidence="5 6">cv. SW786</strain>
    </source>
</reference>
<sequence length="316" mass="35391">MVQLFCPQRKVAFIWYNECMIRYSNRSFFLVMEDEPRKILWNVLDRIEPDRFLQLTFGDLVPRAANASSSAKKFATKETKFTELQTPYNLVQCTPNLSSFDCSRCLWGAITKLPTSFGGNRGGRVLYPSCNIRYETFSFYPIQAITAPGPGPKGKGKISTVIAIVIGVTIAASEVLVILLYCFLRRSARKKSNDINKENSQKSDCLLIYHVLLWFCRFVGGLALSALGLGLVEVLVGEATKIESMQFDFGTIEAATNKFADYNMIGKVGFGKVYKGVLHESKEAAVKRSSTKSLQGLEELKNEVILLLQNFNTKIL</sequence>
<feature type="transmembrane region" description="Helical" evidence="3">
    <location>
        <begin position="205"/>
        <end position="232"/>
    </location>
</feature>
<dbReference type="PANTHER" id="PTHR32099:SF42">
    <property type="entry name" value="CYSTEINE-RICH RECEPTOR-LIKE PROTEIN KINASE 9-RELATED"/>
    <property type="match status" value="1"/>
</dbReference>
<name>A0A7N2MBN5_QUELO</name>
<dbReference type="Gene3D" id="3.30.200.20">
    <property type="entry name" value="Phosphorylase Kinase, domain 1"/>
    <property type="match status" value="1"/>
</dbReference>
<keyword evidence="2" id="KW-0677">Repeat</keyword>
<dbReference type="Gene3D" id="3.30.430.20">
    <property type="entry name" value="Gnk2 domain, C-X8-C-X2-C motif"/>
    <property type="match status" value="1"/>
</dbReference>
<dbReference type="PANTHER" id="PTHR32099">
    <property type="entry name" value="CYSTEINE-RICH REPEAT SECRETORY PROTEIN"/>
    <property type="match status" value="1"/>
</dbReference>
<dbReference type="OMA" id="CKARIFG"/>
<dbReference type="EMBL" id="LRBV02000008">
    <property type="status" value="NOT_ANNOTATED_CDS"/>
    <property type="molecule type" value="Genomic_DNA"/>
</dbReference>
<dbReference type="AlphaFoldDB" id="A0A7N2MBN5"/>
<keyword evidence="6" id="KW-1185">Reference proteome</keyword>
<accession>A0A7N2MBN5</accession>
<keyword evidence="1" id="KW-0732">Signal</keyword>
<evidence type="ECO:0000259" key="4">
    <source>
        <dbReference type="PROSITE" id="PS51473"/>
    </source>
</evidence>
<dbReference type="InterPro" id="IPR038408">
    <property type="entry name" value="GNK2_sf"/>
</dbReference>
<dbReference type="InterPro" id="IPR002902">
    <property type="entry name" value="GNK2"/>
</dbReference>
<organism evidence="5 6">
    <name type="scientific">Quercus lobata</name>
    <name type="common">Valley oak</name>
    <dbReference type="NCBI Taxonomy" id="97700"/>
    <lineage>
        <taxon>Eukaryota</taxon>
        <taxon>Viridiplantae</taxon>
        <taxon>Streptophyta</taxon>
        <taxon>Embryophyta</taxon>
        <taxon>Tracheophyta</taxon>
        <taxon>Spermatophyta</taxon>
        <taxon>Magnoliopsida</taxon>
        <taxon>eudicotyledons</taxon>
        <taxon>Gunneridae</taxon>
        <taxon>Pentapetalae</taxon>
        <taxon>rosids</taxon>
        <taxon>fabids</taxon>
        <taxon>Fagales</taxon>
        <taxon>Fagaceae</taxon>
        <taxon>Quercus</taxon>
    </lineage>
</organism>
<evidence type="ECO:0000256" key="1">
    <source>
        <dbReference type="ARBA" id="ARBA00022729"/>
    </source>
</evidence>
<dbReference type="SUPFAM" id="SSF56112">
    <property type="entry name" value="Protein kinase-like (PK-like)"/>
    <property type="match status" value="1"/>
</dbReference>
<evidence type="ECO:0000256" key="2">
    <source>
        <dbReference type="ARBA" id="ARBA00022737"/>
    </source>
</evidence>
<protein>
    <recommendedName>
        <fullName evidence="4">Gnk2-homologous domain-containing protein</fullName>
    </recommendedName>
</protein>
<keyword evidence="3" id="KW-1133">Transmembrane helix</keyword>
<evidence type="ECO:0000313" key="6">
    <source>
        <dbReference type="Proteomes" id="UP000594261"/>
    </source>
</evidence>
<evidence type="ECO:0000313" key="5">
    <source>
        <dbReference type="EnsemblPlants" id="QL08p032491:mrna"/>
    </source>
</evidence>
<feature type="transmembrane region" description="Helical" evidence="3">
    <location>
        <begin position="161"/>
        <end position="184"/>
    </location>
</feature>
<dbReference type="Proteomes" id="UP000594261">
    <property type="component" value="Chromosome 8"/>
</dbReference>
<dbReference type="Gramene" id="QL08p032491:mrna">
    <property type="protein sequence ID" value="QL08p032491:mrna"/>
    <property type="gene ID" value="QL08p032491"/>
</dbReference>
<dbReference type="EnsemblPlants" id="QL08p032491:mrna">
    <property type="protein sequence ID" value="QL08p032491:mrna"/>
    <property type="gene ID" value="QL08p032491"/>
</dbReference>
<dbReference type="InterPro" id="IPR011009">
    <property type="entry name" value="Kinase-like_dom_sf"/>
</dbReference>
<dbReference type="Pfam" id="PF01657">
    <property type="entry name" value="Stress-antifung"/>
    <property type="match status" value="1"/>
</dbReference>
<evidence type="ECO:0000256" key="3">
    <source>
        <dbReference type="SAM" id="Phobius"/>
    </source>
</evidence>
<proteinExistence type="predicted"/>
<dbReference type="CDD" id="cd23509">
    <property type="entry name" value="Gnk2-like"/>
    <property type="match status" value="1"/>
</dbReference>
<dbReference type="FunFam" id="3.30.430.20:FF:000012">
    <property type="entry name" value="Cysteine-rich receptor-like protein kinase 25"/>
    <property type="match status" value="1"/>
</dbReference>
<dbReference type="InParanoid" id="A0A7N2MBN5"/>
<keyword evidence="3" id="KW-0472">Membrane</keyword>
<reference evidence="5" key="2">
    <citation type="submission" date="2021-01" db="UniProtKB">
        <authorList>
            <consortium name="EnsemblPlants"/>
        </authorList>
    </citation>
    <scope>IDENTIFICATION</scope>
</reference>
<dbReference type="PROSITE" id="PS51473">
    <property type="entry name" value="GNK2"/>
    <property type="match status" value="1"/>
</dbReference>
<feature type="domain" description="Gnk2-homologous" evidence="4">
    <location>
        <begin position="34"/>
        <end position="139"/>
    </location>
</feature>